<proteinExistence type="predicted"/>
<dbReference type="EMBL" id="OZ034815">
    <property type="protein sequence ID" value="CAL1372145.1"/>
    <property type="molecule type" value="Genomic_DNA"/>
</dbReference>
<organism evidence="1 2">
    <name type="scientific">Linum trigynum</name>
    <dbReference type="NCBI Taxonomy" id="586398"/>
    <lineage>
        <taxon>Eukaryota</taxon>
        <taxon>Viridiplantae</taxon>
        <taxon>Streptophyta</taxon>
        <taxon>Embryophyta</taxon>
        <taxon>Tracheophyta</taxon>
        <taxon>Spermatophyta</taxon>
        <taxon>Magnoliopsida</taxon>
        <taxon>eudicotyledons</taxon>
        <taxon>Gunneridae</taxon>
        <taxon>Pentapetalae</taxon>
        <taxon>rosids</taxon>
        <taxon>fabids</taxon>
        <taxon>Malpighiales</taxon>
        <taxon>Linaceae</taxon>
        <taxon>Linum</taxon>
    </lineage>
</organism>
<dbReference type="Proteomes" id="UP001497516">
    <property type="component" value="Chromosome 2"/>
</dbReference>
<sequence>MFCLYQKLKQVKITLKKLNRTHYYDIHERVLVARAALAVAQLEGLERPSHETLEAKRGCKVQLLELQRAEELFLRQKSRQLWILI</sequence>
<dbReference type="AlphaFoldDB" id="A0AAV2DF14"/>
<evidence type="ECO:0000313" key="1">
    <source>
        <dbReference type="EMBL" id="CAL1372145.1"/>
    </source>
</evidence>
<protein>
    <submittedName>
        <fullName evidence="1">Uncharacterized protein</fullName>
    </submittedName>
</protein>
<accession>A0AAV2DF14</accession>
<gene>
    <name evidence="1" type="ORF">LTRI10_LOCUS14168</name>
</gene>
<keyword evidence="2" id="KW-1185">Reference proteome</keyword>
<name>A0AAV2DF14_9ROSI</name>
<reference evidence="1 2" key="1">
    <citation type="submission" date="2024-04" db="EMBL/GenBank/DDBJ databases">
        <authorList>
            <person name="Fracassetti M."/>
        </authorList>
    </citation>
    <scope>NUCLEOTIDE SEQUENCE [LARGE SCALE GENOMIC DNA]</scope>
</reference>
<evidence type="ECO:0000313" key="2">
    <source>
        <dbReference type="Proteomes" id="UP001497516"/>
    </source>
</evidence>